<keyword evidence="2" id="KW-1185">Reference proteome</keyword>
<dbReference type="EMBL" id="BQNB010016886">
    <property type="protein sequence ID" value="GJT56894.1"/>
    <property type="molecule type" value="Genomic_DNA"/>
</dbReference>
<accession>A0ABQ5F112</accession>
<evidence type="ECO:0000313" key="1">
    <source>
        <dbReference type="EMBL" id="GJT56894.1"/>
    </source>
</evidence>
<proteinExistence type="predicted"/>
<reference evidence="1" key="2">
    <citation type="submission" date="2022-01" db="EMBL/GenBank/DDBJ databases">
        <authorList>
            <person name="Yamashiro T."/>
            <person name="Shiraishi A."/>
            <person name="Satake H."/>
            <person name="Nakayama K."/>
        </authorList>
    </citation>
    <scope>NUCLEOTIDE SEQUENCE</scope>
</reference>
<sequence length="79" mass="9031">MIVATGKQSVVHLERISELERDNTRLRGMLDVASQRTRGMTMPNTRSGATMTREAVDNQLVAEWQKRWKHAMPPETLNP</sequence>
<dbReference type="Proteomes" id="UP001151760">
    <property type="component" value="Unassembled WGS sequence"/>
</dbReference>
<reference evidence="1" key="1">
    <citation type="journal article" date="2022" name="Int. J. Mol. Sci.">
        <title>Draft Genome of Tanacetum Coccineum: Genomic Comparison of Closely Related Tanacetum-Family Plants.</title>
        <authorList>
            <person name="Yamashiro T."/>
            <person name="Shiraishi A."/>
            <person name="Nakayama K."/>
            <person name="Satake H."/>
        </authorList>
    </citation>
    <scope>NUCLEOTIDE SEQUENCE</scope>
</reference>
<organism evidence="1 2">
    <name type="scientific">Tanacetum coccineum</name>
    <dbReference type="NCBI Taxonomy" id="301880"/>
    <lineage>
        <taxon>Eukaryota</taxon>
        <taxon>Viridiplantae</taxon>
        <taxon>Streptophyta</taxon>
        <taxon>Embryophyta</taxon>
        <taxon>Tracheophyta</taxon>
        <taxon>Spermatophyta</taxon>
        <taxon>Magnoliopsida</taxon>
        <taxon>eudicotyledons</taxon>
        <taxon>Gunneridae</taxon>
        <taxon>Pentapetalae</taxon>
        <taxon>asterids</taxon>
        <taxon>campanulids</taxon>
        <taxon>Asterales</taxon>
        <taxon>Asteraceae</taxon>
        <taxon>Asteroideae</taxon>
        <taxon>Anthemideae</taxon>
        <taxon>Anthemidinae</taxon>
        <taxon>Tanacetum</taxon>
    </lineage>
</organism>
<name>A0ABQ5F112_9ASTR</name>
<protein>
    <submittedName>
        <fullName evidence="1">Uncharacterized protein</fullName>
    </submittedName>
</protein>
<gene>
    <name evidence="1" type="ORF">Tco_0991948</name>
</gene>
<evidence type="ECO:0000313" key="2">
    <source>
        <dbReference type="Proteomes" id="UP001151760"/>
    </source>
</evidence>
<comment type="caution">
    <text evidence="1">The sequence shown here is derived from an EMBL/GenBank/DDBJ whole genome shotgun (WGS) entry which is preliminary data.</text>
</comment>